<evidence type="ECO:0000313" key="11">
    <source>
        <dbReference type="EMBL" id="GAA0439792.1"/>
    </source>
</evidence>
<dbReference type="RefSeq" id="WP_343752295.1">
    <property type="nucleotide sequence ID" value="NZ_BAAADM010000041.1"/>
</dbReference>
<dbReference type="SUPFAM" id="SSF53155">
    <property type="entry name" value="Methylated DNA-protein cysteine methyltransferase domain"/>
    <property type="match status" value="1"/>
</dbReference>
<dbReference type="CDD" id="cd06445">
    <property type="entry name" value="ATase"/>
    <property type="match status" value="1"/>
</dbReference>
<feature type="active site" description="Nucleophile; methyl group acceptor" evidence="8">
    <location>
        <position position="138"/>
    </location>
</feature>
<evidence type="ECO:0000256" key="3">
    <source>
        <dbReference type="ARBA" id="ARBA00022603"/>
    </source>
</evidence>
<evidence type="ECO:0000259" key="10">
    <source>
        <dbReference type="Pfam" id="PF02870"/>
    </source>
</evidence>
<dbReference type="InterPro" id="IPR001497">
    <property type="entry name" value="MethylDNA_cys_MeTrfase_AS"/>
</dbReference>
<name>A0ABN0Z988_9BACI</name>
<comment type="caution">
    <text evidence="11">The sequence shown here is derived from an EMBL/GenBank/DDBJ whole genome shotgun (WGS) entry which is preliminary data.</text>
</comment>
<keyword evidence="5 8" id="KW-0227">DNA damage</keyword>
<comment type="miscellaneous">
    <text evidence="8">This enzyme catalyzes only one turnover and therefore is not strictly catalytic. According to one definition, an enzyme is a biocatalyst that acts repeatedly and over many reaction cycles.</text>
</comment>
<dbReference type="Pfam" id="PF01035">
    <property type="entry name" value="DNA_binding_1"/>
    <property type="match status" value="1"/>
</dbReference>
<dbReference type="PANTHER" id="PTHR10815">
    <property type="entry name" value="METHYLATED-DNA--PROTEIN-CYSTEINE METHYLTRANSFERASE"/>
    <property type="match status" value="1"/>
</dbReference>
<dbReference type="PANTHER" id="PTHR10815:SF5">
    <property type="entry name" value="METHYLATED-DNA--PROTEIN-CYSTEINE METHYLTRANSFERASE"/>
    <property type="match status" value="1"/>
</dbReference>
<comment type="catalytic activity">
    <reaction evidence="1 8">
        <text>a 4-O-methyl-thymidine in DNA + L-cysteinyl-[protein] = a thymidine in DNA + S-methyl-L-cysteinyl-[protein]</text>
        <dbReference type="Rhea" id="RHEA:53428"/>
        <dbReference type="Rhea" id="RHEA-COMP:10131"/>
        <dbReference type="Rhea" id="RHEA-COMP:10132"/>
        <dbReference type="Rhea" id="RHEA-COMP:13555"/>
        <dbReference type="Rhea" id="RHEA-COMP:13556"/>
        <dbReference type="ChEBI" id="CHEBI:29950"/>
        <dbReference type="ChEBI" id="CHEBI:82612"/>
        <dbReference type="ChEBI" id="CHEBI:137386"/>
        <dbReference type="ChEBI" id="CHEBI:137387"/>
        <dbReference type="EC" id="2.1.1.63"/>
    </reaction>
</comment>
<evidence type="ECO:0000256" key="7">
    <source>
        <dbReference type="ARBA" id="ARBA00049348"/>
    </source>
</evidence>
<protein>
    <recommendedName>
        <fullName evidence="8">Methylated-DNA--protein-cysteine methyltransferase</fullName>
        <ecNumber evidence="8">2.1.1.63</ecNumber>
    </recommendedName>
    <alternativeName>
        <fullName evidence="8">6-O-methylguanine-DNA methyltransferase</fullName>
        <shortName evidence="8">MGMT</shortName>
    </alternativeName>
    <alternativeName>
        <fullName evidence="8">O-6-methylguanine-DNA-alkyltransferase</fullName>
    </alternativeName>
</protein>
<dbReference type="Pfam" id="PF02870">
    <property type="entry name" value="Methyltransf_1N"/>
    <property type="match status" value="1"/>
</dbReference>
<keyword evidence="12" id="KW-1185">Reference proteome</keyword>
<comment type="subcellular location">
    <subcellularLocation>
        <location evidence="8">Cytoplasm</location>
    </subcellularLocation>
</comment>
<keyword evidence="6 8" id="KW-0234">DNA repair</keyword>
<keyword evidence="3 8" id="KW-0489">Methyltransferase</keyword>
<evidence type="ECO:0000256" key="8">
    <source>
        <dbReference type="HAMAP-Rule" id="MF_00772"/>
    </source>
</evidence>
<feature type="domain" description="Methylguanine DNA methyltransferase ribonuclease-like" evidence="10">
    <location>
        <begin position="3"/>
        <end position="80"/>
    </location>
</feature>
<dbReference type="NCBIfam" id="TIGR00589">
    <property type="entry name" value="ogt"/>
    <property type="match status" value="1"/>
</dbReference>
<evidence type="ECO:0000256" key="6">
    <source>
        <dbReference type="ARBA" id="ARBA00023204"/>
    </source>
</evidence>
<dbReference type="InterPro" id="IPR008332">
    <property type="entry name" value="MethylG_MeTrfase_N"/>
</dbReference>
<dbReference type="PROSITE" id="PS00374">
    <property type="entry name" value="MGMT"/>
    <property type="match status" value="1"/>
</dbReference>
<dbReference type="InterPro" id="IPR014048">
    <property type="entry name" value="MethylDNA_cys_MeTrfase_DNA-bd"/>
</dbReference>
<dbReference type="InterPro" id="IPR036388">
    <property type="entry name" value="WH-like_DNA-bd_sf"/>
</dbReference>
<dbReference type="Gene3D" id="3.30.160.70">
    <property type="entry name" value="Methylated DNA-protein cysteine methyltransferase domain"/>
    <property type="match status" value="1"/>
</dbReference>
<proteinExistence type="inferred from homology"/>
<dbReference type="InterPro" id="IPR036631">
    <property type="entry name" value="MGMT_N_sf"/>
</dbReference>
<dbReference type="SUPFAM" id="SSF46767">
    <property type="entry name" value="Methylated DNA-protein cysteine methyltransferase, C-terminal domain"/>
    <property type="match status" value="1"/>
</dbReference>
<gene>
    <name evidence="11" type="ORF">GCM10008983_15870</name>
</gene>
<evidence type="ECO:0000256" key="5">
    <source>
        <dbReference type="ARBA" id="ARBA00022763"/>
    </source>
</evidence>
<evidence type="ECO:0000259" key="9">
    <source>
        <dbReference type="Pfam" id="PF01035"/>
    </source>
</evidence>
<comment type="catalytic activity">
    <reaction evidence="7 8">
        <text>a 6-O-methyl-2'-deoxyguanosine in DNA + L-cysteinyl-[protein] = S-methyl-L-cysteinyl-[protein] + a 2'-deoxyguanosine in DNA</text>
        <dbReference type="Rhea" id="RHEA:24000"/>
        <dbReference type="Rhea" id="RHEA-COMP:10131"/>
        <dbReference type="Rhea" id="RHEA-COMP:10132"/>
        <dbReference type="Rhea" id="RHEA-COMP:11367"/>
        <dbReference type="Rhea" id="RHEA-COMP:11368"/>
        <dbReference type="ChEBI" id="CHEBI:29950"/>
        <dbReference type="ChEBI" id="CHEBI:82612"/>
        <dbReference type="ChEBI" id="CHEBI:85445"/>
        <dbReference type="ChEBI" id="CHEBI:85448"/>
        <dbReference type="EC" id="2.1.1.63"/>
    </reaction>
</comment>
<keyword evidence="2 8" id="KW-0963">Cytoplasm</keyword>
<feature type="domain" description="Methylated-DNA-[protein]-cysteine S-methyltransferase DNA binding" evidence="9">
    <location>
        <begin position="86"/>
        <end position="166"/>
    </location>
</feature>
<evidence type="ECO:0000256" key="4">
    <source>
        <dbReference type="ARBA" id="ARBA00022679"/>
    </source>
</evidence>
<sequence length="170" mass="19071">MALYYDELDSPIGRMIIIADEDKVVRIDYATVSSADSRKAWLGRYFPNVDLIHWPEQVKQAKQELLDYFQGMRQQFSFAFAFYGTPFQKQIWQSLINVAPYGETTAYKAIAEAIGNPKAVRAAGGAISKNPISIVVPCHRIIGSDGKMVGYNGGLDKKNFLLTHEKNCCQ</sequence>
<dbReference type="EC" id="2.1.1.63" evidence="8"/>
<evidence type="ECO:0000256" key="1">
    <source>
        <dbReference type="ARBA" id="ARBA00001286"/>
    </source>
</evidence>
<comment type="similarity">
    <text evidence="8">Belongs to the MGMT family.</text>
</comment>
<dbReference type="HAMAP" id="MF_00772">
    <property type="entry name" value="OGT"/>
    <property type="match status" value="1"/>
</dbReference>
<organism evidence="11 12">
    <name type="scientific">Lentibacillus halophilus</name>
    <dbReference type="NCBI Taxonomy" id="295065"/>
    <lineage>
        <taxon>Bacteria</taxon>
        <taxon>Bacillati</taxon>
        <taxon>Bacillota</taxon>
        <taxon>Bacilli</taxon>
        <taxon>Bacillales</taxon>
        <taxon>Bacillaceae</taxon>
        <taxon>Lentibacillus</taxon>
    </lineage>
</organism>
<dbReference type="InterPro" id="IPR036217">
    <property type="entry name" value="MethylDNA_cys_MeTrfase_DNAb"/>
</dbReference>
<accession>A0ABN0Z988</accession>
<dbReference type="Proteomes" id="UP001501459">
    <property type="component" value="Unassembled WGS sequence"/>
</dbReference>
<keyword evidence="4 8" id="KW-0808">Transferase</keyword>
<evidence type="ECO:0000256" key="2">
    <source>
        <dbReference type="ARBA" id="ARBA00022490"/>
    </source>
</evidence>
<evidence type="ECO:0000313" key="12">
    <source>
        <dbReference type="Proteomes" id="UP001501459"/>
    </source>
</evidence>
<dbReference type="EMBL" id="BAAADM010000041">
    <property type="protein sequence ID" value="GAA0439792.1"/>
    <property type="molecule type" value="Genomic_DNA"/>
</dbReference>
<dbReference type="InterPro" id="IPR023546">
    <property type="entry name" value="MGMT"/>
</dbReference>
<dbReference type="Gene3D" id="1.10.10.10">
    <property type="entry name" value="Winged helix-like DNA-binding domain superfamily/Winged helix DNA-binding domain"/>
    <property type="match status" value="1"/>
</dbReference>
<reference evidence="11 12" key="1">
    <citation type="journal article" date="2019" name="Int. J. Syst. Evol. Microbiol.">
        <title>The Global Catalogue of Microorganisms (GCM) 10K type strain sequencing project: providing services to taxonomists for standard genome sequencing and annotation.</title>
        <authorList>
            <consortium name="The Broad Institute Genomics Platform"/>
            <consortium name="The Broad Institute Genome Sequencing Center for Infectious Disease"/>
            <person name="Wu L."/>
            <person name="Ma J."/>
        </authorList>
    </citation>
    <scope>NUCLEOTIDE SEQUENCE [LARGE SCALE GENOMIC DNA]</scope>
    <source>
        <strain evidence="11 12">JCM 12149</strain>
    </source>
</reference>
<comment type="function">
    <text evidence="8">Involved in the cellular defense against the biological effects of O6-methylguanine (O6-MeG) and O4-methylthymine (O4-MeT) in DNA. Repairs the methylated nucleobase in DNA by stoichiometrically transferring the methyl group to a cysteine residue in the enzyme. This is a suicide reaction: the enzyme is irreversibly inactivated.</text>
</comment>